<dbReference type="Proteomes" id="UP000448877">
    <property type="component" value="Unassembled WGS sequence"/>
</dbReference>
<dbReference type="EMBL" id="VVYV01000010">
    <property type="protein sequence ID" value="KAA5420522.1"/>
    <property type="molecule type" value="Genomic_DNA"/>
</dbReference>
<name>A0A3D6AX75_9BACE</name>
<keyword evidence="1" id="KW-0732">Signal</keyword>
<accession>A0A3D6AX75</accession>
<reference evidence="2 3" key="1">
    <citation type="journal article" date="2019" name="Nat. Med.">
        <title>A library of human gut bacterial isolates paired with longitudinal multiomics data enables mechanistic microbiome research.</title>
        <authorList>
            <person name="Poyet M."/>
            <person name="Groussin M."/>
            <person name="Gibbons S.M."/>
            <person name="Avila-Pacheco J."/>
            <person name="Jiang X."/>
            <person name="Kearney S.M."/>
            <person name="Perrotta A.R."/>
            <person name="Berdy B."/>
            <person name="Zhao S."/>
            <person name="Lieberman T.D."/>
            <person name="Swanson P.K."/>
            <person name="Smith M."/>
            <person name="Roesemann S."/>
            <person name="Alexander J.E."/>
            <person name="Rich S.A."/>
            <person name="Livny J."/>
            <person name="Vlamakis H."/>
            <person name="Clish C."/>
            <person name="Bullock K."/>
            <person name="Deik A."/>
            <person name="Scott J."/>
            <person name="Pierce K.A."/>
            <person name="Xavier R.J."/>
            <person name="Alm E.J."/>
        </authorList>
    </citation>
    <scope>NUCLEOTIDE SEQUENCE [LARGE SCALE GENOMIC DNA]</scope>
    <source>
        <strain evidence="2 3">BIOML-A6</strain>
    </source>
</reference>
<evidence type="ECO:0000313" key="3">
    <source>
        <dbReference type="Proteomes" id="UP000448877"/>
    </source>
</evidence>
<organism evidence="2 3">
    <name type="scientific">Bacteroides cellulosilyticus</name>
    <dbReference type="NCBI Taxonomy" id="246787"/>
    <lineage>
        <taxon>Bacteria</taxon>
        <taxon>Pseudomonadati</taxon>
        <taxon>Bacteroidota</taxon>
        <taxon>Bacteroidia</taxon>
        <taxon>Bacteroidales</taxon>
        <taxon>Bacteroidaceae</taxon>
        <taxon>Bacteroides</taxon>
    </lineage>
</organism>
<feature type="signal peptide" evidence="1">
    <location>
        <begin position="1"/>
        <end position="24"/>
    </location>
</feature>
<proteinExistence type="predicted"/>
<sequence>MMEMKRIQKIGIYAVCFCLCVACSADSPFDDWGENGMDGGMTPGGSSGSSDASGTLLDFDVSWEDIADNSYVEIAETIITDKNDDEYDDFIENSSFASSIQIAFANGSATVTGSVSGVTVTTNGAHVTVNASVAGVEYVLSGSASNGSFKVYSDKKFKLTLAGVSLTNDSGAAINIQSGKCVFVEVKTETENYLADASSYSTVTGEDEKGCFFSEGQLIFSGTGALTVTGNYKHGICSDDYVRLRSGSNITVASAVKDGIHTNDKIIIGGGILKVKASGDGLDCEKGFIDIRGGLIKADISGDASKAVKAETDITLSGGQLILLTSGSGVYEDNDLSSAAGIKCDGNLVMNGTTLLVKSTGAAGKGINCDGTLSIDNSTVKIITTGKQYVYNRLDSSAKGIKADGNLTINSGTIWVKTPGGEGSEGIESKSTLTVNGGDVSVYSYDDCMNASKSIVINGGNIYCYSSGNDGVDSNGTLTITGGTIVSIGTTSPEEGFDCDQNTFKITGGTILGIGGGTSTPTSSVCTQRTVIYGGSGSKGTLLSIQGSDQVMSYTIPRAYSQMTLLFSSSKLASGTTYTIYTGGSVTGGTEFYGLTVGGTYTTGSQVATFTPSSMVTSVGNVSSGGPGGGGGGWHW</sequence>
<feature type="chain" id="PRO_5030075668" evidence="1">
    <location>
        <begin position="25"/>
        <end position="636"/>
    </location>
</feature>
<comment type="caution">
    <text evidence="2">The sequence shown here is derived from an EMBL/GenBank/DDBJ whole genome shotgun (WGS) entry which is preliminary data.</text>
</comment>
<gene>
    <name evidence="2" type="ORF">F2Y81_08445</name>
</gene>
<dbReference type="AlphaFoldDB" id="A0A3D6AX75"/>
<evidence type="ECO:0000313" key="2">
    <source>
        <dbReference type="EMBL" id="KAA5420522.1"/>
    </source>
</evidence>
<evidence type="ECO:0000256" key="1">
    <source>
        <dbReference type="SAM" id="SignalP"/>
    </source>
</evidence>
<dbReference type="Pfam" id="PF14262">
    <property type="entry name" value="Cthe_2159"/>
    <property type="match status" value="2"/>
</dbReference>
<protein>
    <submittedName>
        <fullName evidence="2">Carbohydrate-binding domain-containing protein</fullName>
    </submittedName>
</protein>
<dbReference type="InterPro" id="IPR025584">
    <property type="entry name" value="Cthe_2159"/>
</dbReference>